<comment type="caution">
    <text evidence="7">The sequence shown here is derived from an EMBL/GenBank/DDBJ whole genome shotgun (WGS) entry which is preliminary data.</text>
</comment>
<evidence type="ECO:0000256" key="6">
    <source>
        <dbReference type="SAM" id="Phobius"/>
    </source>
</evidence>
<dbReference type="EMBL" id="VBAP01000106">
    <property type="protein sequence ID" value="TMI71553.1"/>
    <property type="molecule type" value="Genomic_DNA"/>
</dbReference>
<proteinExistence type="inferred from homology"/>
<dbReference type="PANTHER" id="PTHR30238:SF4">
    <property type="entry name" value="SLL1022 PROTEIN"/>
    <property type="match status" value="1"/>
</dbReference>
<dbReference type="NCBIfam" id="TIGR03716">
    <property type="entry name" value="R_switched_YkoY"/>
    <property type="match status" value="1"/>
</dbReference>
<dbReference type="Pfam" id="PF03741">
    <property type="entry name" value="TerC"/>
    <property type="match status" value="1"/>
</dbReference>
<accession>A0A537IJR1</accession>
<protein>
    <submittedName>
        <fullName evidence="7">Tellurium resistance protein TerC</fullName>
    </submittedName>
</protein>
<dbReference type="Proteomes" id="UP000318834">
    <property type="component" value="Unassembled WGS sequence"/>
</dbReference>
<dbReference type="AlphaFoldDB" id="A0A537IJR1"/>
<dbReference type="InterPro" id="IPR005496">
    <property type="entry name" value="Integral_membrane_TerC"/>
</dbReference>
<evidence type="ECO:0000256" key="4">
    <source>
        <dbReference type="ARBA" id="ARBA00022989"/>
    </source>
</evidence>
<name>A0A537IJR1_9BACT</name>
<feature type="transmembrane region" description="Helical" evidence="6">
    <location>
        <begin position="253"/>
        <end position="269"/>
    </location>
</feature>
<organism evidence="7 8">
    <name type="scientific">Candidatus Segetimicrobium genomatis</name>
    <dbReference type="NCBI Taxonomy" id="2569760"/>
    <lineage>
        <taxon>Bacteria</taxon>
        <taxon>Bacillati</taxon>
        <taxon>Candidatus Sysuimicrobiota</taxon>
        <taxon>Candidatus Sysuimicrobiia</taxon>
        <taxon>Candidatus Sysuimicrobiales</taxon>
        <taxon>Candidatus Segetimicrobiaceae</taxon>
        <taxon>Candidatus Segetimicrobium</taxon>
    </lineage>
</organism>
<feature type="transmembrane region" description="Helical" evidence="6">
    <location>
        <begin position="12"/>
        <end position="35"/>
    </location>
</feature>
<reference evidence="7 8" key="1">
    <citation type="journal article" date="2019" name="Nat. Microbiol.">
        <title>Mediterranean grassland soil C-N compound turnover is dependent on rainfall and depth, and is mediated by genomically divergent microorganisms.</title>
        <authorList>
            <person name="Diamond S."/>
            <person name="Andeer P.F."/>
            <person name="Li Z."/>
            <person name="Crits-Christoph A."/>
            <person name="Burstein D."/>
            <person name="Anantharaman K."/>
            <person name="Lane K.R."/>
            <person name="Thomas B.C."/>
            <person name="Pan C."/>
            <person name="Northen T.R."/>
            <person name="Banfield J.F."/>
        </authorList>
    </citation>
    <scope>NUCLEOTIDE SEQUENCE [LARGE SCALE GENOMIC DNA]</scope>
    <source>
        <strain evidence="7">NP_8</strain>
    </source>
</reference>
<evidence type="ECO:0000313" key="8">
    <source>
        <dbReference type="Proteomes" id="UP000318834"/>
    </source>
</evidence>
<dbReference type="PANTHER" id="PTHR30238">
    <property type="entry name" value="MEMBRANE BOUND PREDICTED REDOX MODULATOR"/>
    <property type="match status" value="1"/>
</dbReference>
<keyword evidence="4 6" id="KW-1133">Transmembrane helix</keyword>
<evidence type="ECO:0000256" key="3">
    <source>
        <dbReference type="ARBA" id="ARBA00022692"/>
    </source>
</evidence>
<dbReference type="InterPro" id="IPR022493">
    <property type="entry name" value="CHP03716_TM_YkoY"/>
</dbReference>
<feature type="transmembrane region" description="Helical" evidence="6">
    <location>
        <begin position="163"/>
        <end position="181"/>
    </location>
</feature>
<evidence type="ECO:0000256" key="2">
    <source>
        <dbReference type="ARBA" id="ARBA00007511"/>
    </source>
</evidence>
<dbReference type="GO" id="GO:0016020">
    <property type="term" value="C:membrane"/>
    <property type="evidence" value="ECO:0007669"/>
    <property type="project" value="UniProtKB-SubCell"/>
</dbReference>
<comment type="similarity">
    <text evidence="2">Belongs to the TerC family.</text>
</comment>
<evidence type="ECO:0000313" key="7">
    <source>
        <dbReference type="EMBL" id="TMI71553.1"/>
    </source>
</evidence>
<feature type="transmembrane region" description="Helical" evidence="6">
    <location>
        <begin position="193"/>
        <end position="211"/>
    </location>
</feature>
<keyword evidence="5 6" id="KW-0472">Membrane</keyword>
<feature type="transmembrane region" description="Helical" evidence="6">
    <location>
        <begin position="223"/>
        <end position="241"/>
    </location>
</feature>
<comment type="subcellular location">
    <subcellularLocation>
        <location evidence="1">Membrane</location>
        <topology evidence="1">Multi-pass membrane protein</topology>
    </subcellularLocation>
</comment>
<gene>
    <name evidence="7" type="ORF">E6H05_12270</name>
</gene>
<sequence>MDASVVLIILQLIYLEGILSIDNAAVLGAMVAHLPRHERIPWPRPLRKLQKPVHKLLGGQRTAALKVGLFGAYLGRGMMLFIASWVIQNRWLLLLGGLYLIKLAADHLGETPQEARITAAEVAGQPVRRAERGFWNVVLALELADLAFSLDNVVAAVALSRELWVVLTGVFLGIVTMRFAAGIFTRLIERYPVLEAAAYILVFNIGVELLLEDLFPIHISDVQKFAVSLSTLILTLLYGQLPVLQRLGRRMRWVKRALGFLDLLFIYTLKPAGWVIHGLLVLLRAILSVLTARRPTRRRAADAEQVTGDH</sequence>
<keyword evidence="3 6" id="KW-0812">Transmembrane</keyword>
<evidence type="ECO:0000256" key="5">
    <source>
        <dbReference type="ARBA" id="ARBA00023136"/>
    </source>
</evidence>
<evidence type="ECO:0000256" key="1">
    <source>
        <dbReference type="ARBA" id="ARBA00004141"/>
    </source>
</evidence>